<dbReference type="InterPro" id="IPR001647">
    <property type="entry name" value="HTH_TetR"/>
</dbReference>
<keyword evidence="1" id="KW-0805">Transcription regulation</keyword>
<dbReference type="OrthoDB" id="8479950at2"/>
<dbReference type="Proteomes" id="UP000487268">
    <property type="component" value="Unassembled WGS sequence"/>
</dbReference>
<keyword evidence="2 4" id="KW-0238">DNA-binding</keyword>
<evidence type="ECO:0000313" key="7">
    <source>
        <dbReference type="Proteomes" id="UP000487268"/>
    </source>
</evidence>
<dbReference type="Gene3D" id="1.10.357.10">
    <property type="entry name" value="Tetracycline Repressor, domain 2"/>
    <property type="match status" value="1"/>
</dbReference>
<dbReference type="GO" id="GO:0000976">
    <property type="term" value="F:transcription cis-regulatory region binding"/>
    <property type="evidence" value="ECO:0007669"/>
    <property type="project" value="TreeGrafter"/>
</dbReference>
<dbReference type="PROSITE" id="PS50977">
    <property type="entry name" value="HTH_TETR_2"/>
    <property type="match status" value="1"/>
</dbReference>
<feature type="domain" description="HTH tetR-type" evidence="5">
    <location>
        <begin position="3"/>
        <end position="63"/>
    </location>
</feature>
<dbReference type="PANTHER" id="PTHR30055">
    <property type="entry name" value="HTH-TYPE TRANSCRIPTIONAL REGULATOR RUTR"/>
    <property type="match status" value="1"/>
</dbReference>
<dbReference type="InterPro" id="IPR054129">
    <property type="entry name" value="DesT_TetR_C"/>
</dbReference>
<dbReference type="InterPro" id="IPR050109">
    <property type="entry name" value="HTH-type_TetR-like_transc_reg"/>
</dbReference>
<proteinExistence type="predicted"/>
<reference evidence="6 7" key="1">
    <citation type="submission" date="2019-10" db="EMBL/GenBank/DDBJ databases">
        <title>Actinomadura rubteroloni sp. nov. and Actinomadura macrotermitis sp. nov., isolated from the gut of fungus growing-termite Macrotermes natalensis.</title>
        <authorList>
            <person name="Benndorf R."/>
            <person name="Martin K."/>
            <person name="Kuefner M."/>
            <person name="De Beer W."/>
            <person name="Kaster A.-K."/>
            <person name="Vollmers J."/>
            <person name="Poulsen M."/>
            <person name="Beemelmanns C."/>
        </authorList>
    </citation>
    <scope>NUCLEOTIDE SEQUENCE [LARGE SCALE GENOMIC DNA]</scope>
    <source>
        <strain evidence="6 7">RB68</strain>
    </source>
</reference>
<evidence type="ECO:0000256" key="3">
    <source>
        <dbReference type="ARBA" id="ARBA00023163"/>
    </source>
</evidence>
<dbReference type="RefSeq" id="WP_153531450.1">
    <property type="nucleotide sequence ID" value="NZ_WEGH01000001.1"/>
</dbReference>
<dbReference type="Pfam" id="PF00440">
    <property type="entry name" value="TetR_N"/>
    <property type="match status" value="1"/>
</dbReference>
<dbReference type="EMBL" id="WEGH01000001">
    <property type="protein sequence ID" value="MQY03542.1"/>
    <property type="molecule type" value="Genomic_DNA"/>
</dbReference>
<evidence type="ECO:0000256" key="2">
    <source>
        <dbReference type="ARBA" id="ARBA00023125"/>
    </source>
</evidence>
<dbReference type="PANTHER" id="PTHR30055:SF174">
    <property type="entry name" value="TRANSCRIPTIONAL REGULATORY PROTEIN (PROBABLY TETR-FAMILY)-RELATED"/>
    <property type="match status" value="1"/>
</dbReference>
<feature type="DNA-binding region" description="H-T-H motif" evidence="4">
    <location>
        <begin position="26"/>
        <end position="45"/>
    </location>
</feature>
<name>A0A7K0BRM8_9ACTN</name>
<dbReference type="SUPFAM" id="SSF46689">
    <property type="entry name" value="Homeodomain-like"/>
    <property type="match status" value="1"/>
</dbReference>
<evidence type="ECO:0000259" key="5">
    <source>
        <dbReference type="PROSITE" id="PS50977"/>
    </source>
</evidence>
<organism evidence="6 7">
    <name type="scientific">Actinomadura macrotermitis</name>
    <dbReference type="NCBI Taxonomy" id="2585200"/>
    <lineage>
        <taxon>Bacteria</taxon>
        <taxon>Bacillati</taxon>
        <taxon>Actinomycetota</taxon>
        <taxon>Actinomycetes</taxon>
        <taxon>Streptosporangiales</taxon>
        <taxon>Thermomonosporaceae</taxon>
        <taxon>Actinomadura</taxon>
    </lineage>
</organism>
<protein>
    <submittedName>
        <fullName evidence="6">HTH-type transcriptional regulator BetI</fullName>
    </submittedName>
</protein>
<dbReference type="InterPro" id="IPR009057">
    <property type="entry name" value="Homeodomain-like_sf"/>
</dbReference>
<comment type="caution">
    <text evidence="6">The sequence shown here is derived from an EMBL/GenBank/DDBJ whole genome shotgun (WGS) entry which is preliminary data.</text>
</comment>
<dbReference type="AlphaFoldDB" id="A0A7K0BRM8"/>
<evidence type="ECO:0000256" key="1">
    <source>
        <dbReference type="ARBA" id="ARBA00023015"/>
    </source>
</evidence>
<dbReference type="Pfam" id="PF21943">
    <property type="entry name" value="TetR_C_46"/>
    <property type="match status" value="1"/>
</dbReference>
<evidence type="ECO:0000313" key="6">
    <source>
        <dbReference type="EMBL" id="MQY03542.1"/>
    </source>
</evidence>
<sequence length="202" mass="21941">MAVDRRALLVDAAAELFTERPYDEVTTTEIARRAGVAYGLIAHHFANKRGLYLATIRAAAERLRAVHETAPAGGTPAARLHDALTRHIAHLEANAEGYLALMRSAQGSDAEVRAIIDDYRWQGALRVLRAAGVTEPVRPALRTAMRGWVGFLNEIVIDHLRHRELSRDALADLAAATLAAALRTAHALDPGIGIAPELIERL</sequence>
<dbReference type="GO" id="GO:0003700">
    <property type="term" value="F:DNA-binding transcription factor activity"/>
    <property type="evidence" value="ECO:0007669"/>
    <property type="project" value="TreeGrafter"/>
</dbReference>
<keyword evidence="3" id="KW-0804">Transcription</keyword>
<accession>A0A7K0BRM8</accession>
<gene>
    <name evidence="6" type="primary">betI_4</name>
    <name evidence="6" type="ORF">ACRB68_15860</name>
</gene>
<evidence type="ECO:0000256" key="4">
    <source>
        <dbReference type="PROSITE-ProRule" id="PRU00335"/>
    </source>
</evidence>
<dbReference type="PRINTS" id="PR00455">
    <property type="entry name" value="HTHTETR"/>
</dbReference>
<keyword evidence="7" id="KW-1185">Reference proteome</keyword>